<reference evidence="1 2" key="1">
    <citation type="journal article" date="2020" name="Nature">
        <title>Six reference-quality genomes reveal evolution of bat adaptations.</title>
        <authorList>
            <person name="Jebb D."/>
            <person name="Huang Z."/>
            <person name="Pippel M."/>
            <person name="Hughes G.M."/>
            <person name="Lavrichenko K."/>
            <person name="Devanna P."/>
            <person name="Winkler S."/>
            <person name="Jermiin L.S."/>
            <person name="Skirmuntt E.C."/>
            <person name="Katzourakis A."/>
            <person name="Burkitt-Gray L."/>
            <person name="Ray D.A."/>
            <person name="Sullivan K.A.M."/>
            <person name="Roscito J.G."/>
            <person name="Kirilenko B.M."/>
            <person name="Davalos L.M."/>
            <person name="Corthals A.P."/>
            <person name="Power M.L."/>
            <person name="Jones G."/>
            <person name="Ransome R.D."/>
            <person name="Dechmann D.K.N."/>
            <person name="Locatelli A.G."/>
            <person name="Puechmaille S.J."/>
            <person name="Fedrigo O."/>
            <person name="Jarvis E.D."/>
            <person name="Hiller M."/>
            <person name="Vernes S.C."/>
            <person name="Myers E.W."/>
            <person name="Teeling E.C."/>
        </authorList>
    </citation>
    <scope>NUCLEOTIDE SEQUENCE [LARGE SCALE GENOMIC DNA]</scope>
    <source>
        <strain evidence="1">Bat1K_MPI-CBG_1</strain>
    </source>
</reference>
<evidence type="ECO:0000313" key="2">
    <source>
        <dbReference type="Proteomes" id="UP000664940"/>
    </source>
</evidence>
<protein>
    <submittedName>
        <fullName evidence="1">Uncharacterized protein</fullName>
    </submittedName>
</protein>
<evidence type="ECO:0000313" key="1">
    <source>
        <dbReference type="EMBL" id="KAF6078266.1"/>
    </source>
</evidence>
<proteinExistence type="predicted"/>
<comment type="caution">
    <text evidence="1">The sequence shown here is derived from an EMBL/GenBank/DDBJ whole genome shotgun (WGS) entry which is preliminary data.</text>
</comment>
<organism evidence="1 2">
    <name type="scientific">Phyllostomus discolor</name>
    <name type="common">pale spear-nosed bat</name>
    <dbReference type="NCBI Taxonomy" id="89673"/>
    <lineage>
        <taxon>Eukaryota</taxon>
        <taxon>Metazoa</taxon>
        <taxon>Chordata</taxon>
        <taxon>Craniata</taxon>
        <taxon>Vertebrata</taxon>
        <taxon>Euteleostomi</taxon>
        <taxon>Mammalia</taxon>
        <taxon>Eutheria</taxon>
        <taxon>Laurasiatheria</taxon>
        <taxon>Chiroptera</taxon>
        <taxon>Yangochiroptera</taxon>
        <taxon>Phyllostomidae</taxon>
        <taxon>Phyllostominae</taxon>
        <taxon>Phyllostomus</taxon>
    </lineage>
</organism>
<dbReference type="AlphaFoldDB" id="A0A834DFS7"/>
<dbReference type="Proteomes" id="UP000664940">
    <property type="component" value="Unassembled WGS sequence"/>
</dbReference>
<name>A0A834DFS7_9CHIR</name>
<gene>
    <name evidence="1" type="ORF">HJG60_009139</name>
</gene>
<accession>A0A834DFS7</accession>
<sequence>MKSSPASRKEPAQKTSRVHPAFPWPLEFFSCVSSPKCSDCGDTASPAGEDVSSIAERDSTRAFPECQAGAAGCGWAAGERRCPGLNGARQRRQRFRQGRCDYGLRPSLHQNLDSRTPLISQMCVWGVCVCVCVCQQVP</sequence>
<dbReference type="EMBL" id="JABVXQ010000014">
    <property type="protein sequence ID" value="KAF6078266.1"/>
    <property type="molecule type" value="Genomic_DNA"/>
</dbReference>